<comment type="caution">
    <text evidence="1">The sequence shown here is derived from an EMBL/GenBank/DDBJ whole genome shotgun (WGS) entry which is preliminary data.</text>
</comment>
<proteinExistence type="predicted"/>
<dbReference type="Proteomes" id="UP001602370">
    <property type="component" value="Unassembled WGS sequence"/>
</dbReference>
<dbReference type="InterPro" id="IPR015813">
    <property type="entry name" value="Pyrv/PenolPyrv_kinase-like_dom"/>
</dbReference>
<dbReference type="Pfam" id="PF13714">
    <property type="entry name" value="PEP_mutase"/>
    <property type="match status" value="1"/>
</dbReference>
<dbReference type="EMBL" id="JBIBDZ010000012">
    <property type="protein sequence ID" value="MFF5923138.1"/>
    <property type="molecule type" value="Genomic_DNA"/>
</dbReference>
<dbReference type="RefSeq" id="WP_388310605.1">
    <property type="nucleotide sequence ID" value="NZ_JBIBDZ010000012.1"/>
</dbReference>
<dbReference type="Gene3D" id="6.10.250.2750">
    <property type="match status" value="1"/>
</dbReference>
<reference evidence="1 2" key="1">
    <citation type="submission" date="2024-10" db="EMBL/GenBank/DDBJ databases">
        <title>The Natural Products Discovery Center: Release of the First 8490 Sequenced Strains for Exploring Actinobacteria Biosynthetic Diversity.</title>
        <authorList>
            <person name="Kalkreuter E."/>
            <person name="Kautsar S.A."/>
            <person name="Yang D."/>
            <person name="Bader C.D."/>
            <person name="Teijaro C.N."/>
            <person name="Fluegel L."/>
            <person name="Davis C.M."/>
            <person name="Simpson J.R."/>
            <person name="Lauterbach L."/>
            <person name="Steele A.D."/>
            <person name="Gui C."/>
            <person name="Meng S."/>
            <person name="Li G."/>
            <person name="Viehrig K."/>
            <person name="Ye F."/>
            <person name="Su P."/>
            <person name="Kiefer A.F."/>
            <person name="Nichols A."/>
            <person name="Cepeda A.J."/>
            <person name="Yan W."/>
            <person name="Fan B."/>
            <person name="Jiang Y."/>
            <person name="Adhikari A."/>
            <person name="Zheng C.-J."/>
            <person name="Schuster L."/>
            <person name="Cowan T.M."/>
            <person name="Smanski M.J."/>
            <person name="Chevrette M.G."/>
            <person name="De Carvalho L.P.S."/>
            <person name="Shen B."/>
        </authorList>
    </citation>
    <scope>NUCLEOTIDE SEQUENCE [LARGE SCALE GENOMIC DNA]</scope>
    <source>
        <strain evidence="1 2">NPDC012605</strain>
    </source>
</reference>
<dbReference type="SUPFAM" id="SSF51621">
    <property type="entry name" value="Phosphoenolpyruvate/pyruvate domain"/>
    <property type="match status" value="1"/>
</dbReference>
<evidence type="ECO:0000313" key="2">
    <source>
        <dbReference type="Proteomes" id="UP001602370"/>
    </source>
</evidence>
<evidence type="ECO:0000313" key="1">
    <source>
        <dbReference type="EMBL" id="MFF5923138.1"/>
    </source>
</evidence>
<name>A0ABW6Y067_9ACTN</name>
<gene>
    <name evidence="1" type="ORF">ACFY8C_33200</name>
</gene>
<dbReference type="GO" id="GO:0016829">
    <property type="term" value="F:lyase activity"/>
    <property type="evidence" value="ECO:0007669"/>
    <property type="project" value="UniProtKB-KW"/>
</dbReference>
<sequence length="110" mass="10877">MSRAVAYAAAGADGIFVLGALDAGTVERLVAGSPPLPVNVAVRPGTLSVAELAAAGVARVSAVSSIAEAAYGLAGRAARELLERGTAEELEGGAGYATLNALLLDTPQCR</sequence>
<organism evidence="1 2">
    <name type="scientific">Streptomyces flavochromogenes</name>
    <dbReference type="NCBI Taxonomy" id="68199"/>
    <lineage>
        <taxon>Bacteria</taxon>
        <taxon>Bacillati</taxon>
        <taxon>Actinomycetota</taxon>
        <taxon>Actinomycetes</taxon>
        <taxon>Kitasatosporales</taxon>
        <taxon>Streptomycetaceae</taxon>
        <taxon>Streptomyces</taxon>
    </lineage>
</organism>
<accession>A0ABW6Y067</accession>
<keyword evidence="2" id="KW-1185">Reference proteome</keyword>
<dbReference type="Gene3D" id="3.20.20.60">
    <property type="entry name" value="Phosphoenolpyruvate-binding domains"/>
    <property type="match status" value="1"/>
</dbReference>
<protein>
    <submittedName>
        <fullName evidence="1">Isocitrate lyase/phosphoenolpyruvate mutase family protein</fullName>
    </submittedName>
</protein>
<keyword evidence="1" id="KW-0456">Lyase</keyword>
<dbReference type="InterPro" id="IPR040442">
    <property type="entry name" value="Pyrv_kinase-like_dom_sf"/>
</dbReference>